<accession>A0AAV4DMK6</accession>
<sequence>MTINIKTIILLPPPFPPPPRHHHHHPRVHCLITTYHLLHCHKITYHRHDPSVLIIIVIGHHRNRAFEMSKCEISDNFTSPYISATYRSLVPALGCEANATSTKGQQVHILRVVPPAGAARKGQGRSGRLTVTLSVFSRTGRNLTGLFSSEKFVEDGGRPVIFVLSSPVPVTWKVGLHGVADTGQEKHVFMGQQASEPNPKMGIYRPTYRASPLMSALVGVEAVSGKKNIYYGDDGGGDDDDDNDAKENNVDRMMMMMMVVVVMVIVKVSTLRRMLMTKSKI</sequence>
<comment type="caution">
    <text evidence="2">The sequence shown here is derived from an EMBL/GenBank/DDBJ whole genome shotgun (WGS) entry which is preliminary data.</text>
</comment>
<protein>
    <submittedName>
        <fullName evidence="2">Uncharacterized protein</fullName>
    </submittedName>
</protein>
<keyword evidence="1" id="KW-1133">Transmembrane helix</keyword>
<evidence type="ECO:0000313" key="3">
    <source>
        <dbReference type="Proteomes" id="UP000735302"/>
    </source>
</evidence>
<proteinExistence type="predicted"/>
<dbReference type="AlphaFoldDB" id="A0AAV4DMK6"/>
<dbReference type="EMBL" id="BLXT01008064">
    <property type="protein sequence ID" value="GFO45553.1"/>
    <property type="molecule type" value="Genomic_DNA"/>
</dbReference>
<name>A0AAV4DMK6_9GAST</name>
<evidence type="ECO:0000313" key="2">
    <source>
        <dbReference type="EMBL" id="GFO45553.1"/>
    </source>
</evidence>
<keyword evidence="1" id="KW-0472">Membrane</keyword>
<feature type="transmembrane region" description="Helical" evidence="1">
    <location>
        <begin position="253"/>
        <end position="271"/>
    </location>
</feature>
<gene>
    <name evidence="2" type="ORF">PoB_007205800</name>
</gene>
<keyword evidence="1" id="KW-0812">Transmembrane</keyword>
<evidence type="ECO:0000256" key="1">
    <source>
        <dbReference type="SAM" id="Phobius"/>
    </source>
</evidence>
<reference evidence="2 3" key="1">
    <citation type="journal article" date="2021" name="Elife">
        <title>Chloroplast acquisition without the gene transfer in kleptoplastic sea slugs, Plakobranchus ocellatus.</title>
        <authorList>
            <person name="Maeda T."/>
            <person name="Takahashi S."/>
            <person name="Yoshida T."/>
            <person name="Shimamura S."/>
            <person name="Takaki Y."/>
            <person name="Nagai Y."/>
            <person name="Toyoda A."/>
            <person name="Suzuki Y."/>
            <person name="Arimoto A."/>
            <person name="Ishii H."/>
            <person name="Satoh N."/>
            <person name="Nishiyama T."/>
            <person name="Hasebe M."/>
            <person name="Maruyama T."/>
            <person name="Minagawa J."/>
            <person name="Obokata J."/>
            <person name="Shigenobu S."/>
        </authorList>
    </citation>
    <scope>NUCLEOTIDE SEQUENCE [LARGE SCALE GENOMIC DNA]</scope>
</reference>
<keyword evidence="3" id="KW-1185">Reference proteome</keyword>
<dbReference type="Proteomes" id="UP000735302">
    <property type="component" value="Unassembled WGS sequence"/>
</dbReference>
<organism evidence="2 3">
    <name type="scientific">Plakobranchus ocellatus</name>
    <dbReference type="NCBI Taxonomy" id="259542"/>
    <lineage>
        <taxon>Eukaryota</taxon>
        <taxon>Metazoa</taxon>
        <taxon>Spiralia</taxon>
        <taxon>Lophotrochozoa</taxon>
        <taxon>Mollusca</taxon>
        <taxon>Gastropoda</taxon>
        <taxon>Heterobranchia</taxon>
        <taxon>Euthyneura</taxon>
        <taxon>Panpulmonata</taxon>
        <taxon>Sacoglossa</taxon>
        <taxon>Placobranchoidea</taxon>
        <taxon>Plakobranchidae</taxon>
        <taxon>Plakobranchus</taxon>
    </lineage>
</organism>